<feature type="region of interest" description="Interaction with host RNAP" evidence="1">
    <location>
        <begin position="49"/>
        <end position="79"/>
    </location>
</feature>
<dbReference type="Pfam" id="PF16805">
    <property type="entry name" value="Trans_coact"/>
    <property type="match status" value="1"/>
</dbReference>
<sequence>MTLFSLKDEGDTSPSESINQLLDKQANGFTIESMVTELGMGYLEATTQWLEENSIPEGNFNRYIPPAIIEKIMSEALEENMLRPSFSQTHKTNSLDFLL</sequence>
<dbReference type="InterPro" id="IPR031836">
    <property type="entry name" value="Trans_coact"/>
</dbReference>
<dbReference type="EMBL" id="KT239446">
    <property type="protein sequence ID" value="AKY02105.1"/>
    <property type="molecule type" value="Genomic_DNA"/>
</dbReference>
<comment type="domain">
    <text evidence="1">The C-terminus is involved in transcriptional enhancement.</text>
</comment>
<dbReference type="Proteomes" id="UP000204179">
    <property type="component" value="Segment"/>
</dbReference>
<evidence type="ECO:0000256" key="1">
    <source>
        <dbReference type="HAMAP-Rule" id="MF_04165"/>
    </source>
</evidence>
<comment type="similarity">
    <text evidence="1">Belongs to the Tevenvirinae late transcription coactivator family.</text>
</comment>
<dbReference type="Gene3D" id="1.10.10.2850">
    <property type="entry name" value="Phage late-transcription coactivator-like"/>
    <property type="match status" value="1"/>
</dbReference>
<evidence type="ECO:0000313" key="2">
    <source>
        <dbReference type="EMBL" id="AKY02105.1"/>
    </source>
</evidence>
<dbReference type="HAMAP" id="MF_04165">
    <property type="entry name" value="T4_TRANSCR_COACT"/>
    <property type="match status" value="1"/>
</dbReference>
<name>A0A0K1Y5L0_9CAUD</name>
<dbReference type="GO" id="GO:0140537">
    <property type="term" value="F:transcription regulator activator activity"/>
    <property type="evidence" value="ECO:0007669"/>
    <property type="project" value="UniProtKB-UniRule"/>
</dbReference>
<feature type="region of interest" description="Involved in transcriptional enhancement" evidence="1">
    <location>
        <begin position="93"/>
        <end position="99"/>
    </location>
</feature>
<gene>
    <name evidence="2" type="ORF">JD18_234</name>
</gene>
<dbReference type="GeneID" id="26518649"/>
<dbReference type="InterPro" id="IPR046384">
    <property type="entry name" value="LTACT_myovirus"/>
</dbReference>
<dbReference type="RefSeq" id="YP_009190815.1">
    <property type="nucleotide sequence ID" value="NC_028686.1"/>
</dbReference>
<keyword evidence="3" id="KW-1185">Reference proteome</keyword>
<evidence type="ECO:0000313" key="3">
    <source>
        <dbReference type="Proteomes" id="UP000204179"/>
    </source>
</evidence>
<comment type="subunit">
    <text evidence="1">Interacts with the beta subunit of host RNAP RpoB (via flap domain). Part of the transcription activation complex containing host RNAP, the viral RNA polymerase sigma-like factor, the coactivator gp33, and the sliding clamp.</text>
</comment>
<dbReference type="KEGG" id="vg:26518649"/>
<proteinExistence type="inferred from homology"/>
<protein>
    <recommendedName>
        <fullName evidence="1">Late transcription coactivator</fullName>
    </recommendedName>
    <alternativeName>
        <fullName evidence="1">RNA polymerase-associated protein Gp33</fullName>
    </alternativeName>
</protein>
<accession>A0A0K1Y5L0</accession>
<dbReference type="InterPro" id="IPR042071">
    <property type="entry name" value="Trans_coact_sf"/>
</dbReference>
<comment type="function">
    <text evidence="1">Activates transcription at late promoters when the sliding clamp is present. Binds to both the host RNA polymerase (RNAP) and the upstream dsDNA.</text>
</comment>
<organism evidence="2 3">
    <name type="scientific">Klebsiella phage JD18</name>
    <dbReference type="NCBI Taxonomy" id="1698360"/>
    <lineage>
        <taxon>Viruses</taxon>
        <taxon>Duplodnaviria</taxon>
        <taxon>Heunggongvirae</taxon>
        <taxon>Uroviricota</taxon>
        <taxon>Caudoviricetes</taxon>
        <taxon>Pantevenvirales</taxon>
        <taxon>Straboviridae</taxon>
        <taxon>Tevenvirinae</taxon>
        <taxon>Jiaodavirus</taxon>
        <taxon>Jiaodavirus jd18</taxon>
    </lineage>
</organism>
<reference evidence="2 3" key="1">
    <citation type="submission" date="2015-07" db="EMBL/GenBank/DDBJ databases">
        <title>Isolation and characterization of JD18-a novel lytic bacteriophage for Klebsiella pneumoniae.</title>
        <authorList>
            <person name="Fan J."/>
            <person name="Zhang X."/>
            <person name="Guo X."/>
            <person name="He P."/>
            <person name="Zhang Y."/>
        </authorList>
    </citation>
    <scope>NUCLEOTIDE SEQUENCE [LARGE SCALE GENOMIC DNA]</scope>
</reference>
<dbReference type="GO" id="GO:0019086">
    <property type="term" value="P:late viral transcription"/>
    <property type="evidence" value="ECO:0007669"/>
    <property type="project" value="UniProtKB-UniRule"/>
</dbReference>